<proteinExistence type="predicted"/>
<dbReference type="VEuPathDB" id="VectorBase:ASIC010378"/>
<evidence type="ECO:0000313" key="2">
    <source>
        <dbReference type="EnsemblMetazoa" id="ASIC010378-PA"/>
    </source>
</evidence>
<reference evidence="1 3" key="1">
    <citation type="journal article" date="2014" name="BMC Genomics">
        <title>Genome sequence of Anopheles sinensis provides insight into genetics basis of mosquito competence for malaria parasites.</title>
        <authorList>
            <person name="Zhou D."/>
            <person name="Zhang D."/>
            <person name="Ding G."/>
            <person name="Shi L."/>
            <person name="Hou Q."/>
            <person name="Ye Y."/>
            <person name="Xu Y."/>
            <person name="Zhou H."/>
            <person name="Xiong C."/>
            <person name="Li S."/>
            <person name="Yu J."/>
            <person name="Hong S."/>
            <person name="Yu X."/>
            <person name="Zou P."/>
            <person name="Chen C."/>
            <person name="Chang X."/>
            <person name="Wang W."/>
            <person name="Lv Y."/>
            <person name="Sun Y."/>
            <person name="Ma L."/>
            <person name="Shen B."/>
            <person name="Zhu C."/>
        </authorList>
    </citation>
    <scope>NUCLEOTIDE SEQUENCE [LARGE SCALE GENOMIC DNA]</scope>
</reference>
<gene>
    <name evidence="1" type="ORF">ZHAS_00010378</name>
</gene>
<dbReference type="Proteomes" id="UP000030765">
    <property type="component" value="Unassembled WGS sequence"/>
</dbReference>
<dbReference type="EMBL" id="KE525209">
    <property type="protein sequence ID" value="KFB42642.1"/>
    <property type="molecule type" value="Genomic_DNA"/>
</dbReference>
<keyword evidence="3" id="KW-1185">Reference proteome</keyword>
<sequence length="170" mass="17903">MPAPPCGFPNARAAYICHSPSIDSRAGTLIAPRKGEKGSAVTFFFCLPAPTATHFRGGEENYNSFTSHLVALPGVRVRAGTCGERLPLGQCRCPNPIGPGLENLPTEKPLRPNAPVTCSSCVTSNPLDVLARPCLVLMLLLLLLADLTLKKTDGLAGSGHQGATAIECRR</sequence>
<dbReference type="AlphaFoldDB" id="A0A084VXE8"/>
<evidence type="ECO:0000313" key="3">
    <source>
        <dbReference type="Proteomes" id="UP000030765"/>
    </source>
</evidence>
<dbReference type="EMBL" id="ATLV01018035">
    <property type="status" value="NOT_ANNOTATED_CDS"/>
    <property type="molecule type" value="Genomic_DNA"/>
</dbReference>
<protein>
    <submittedName>
        <fullName evidence="1 2">XRE family transcriptional regulator</fullName>
    </submittedName>
</protein>
<organism evidence="1">
    <name type="scientific">Anopheles sinensis</name>
    <name type="common">Mosquito</name>
    <dbReference type="NCBI Taxonomy" id="74873"/>
    <lineage>
        <taxon>Eukaryota</taxon>
        <taxon>Metazoa</taxon>
        <taxon>Ecdysozoa</taxon>
        <taxon>Arthropoda</taxon>
        <taxon>Hexapoda</taxon>
        <taxon>Insecta</taxon>
        <taxon>Pterygota</taxon>
        <taxon>Neoptera</taxon>
        <taxon>Endopterygota</taxon>
        <taxon>Diptera</taxon>
        <taxon>Nematocera</taxon>
        <taxon>Culicoidea</taxon>
        <taxon>Culicidae</taxon>
        <taxon>Anophelinae</taxon>
        <taxon>Anopheles</taxon>
    </lineage>
</organism>
<name>A0A084VXE8_ANOSI</name>
<dbReference type="EnsemblMetazoa" id="ASIC010378-RA">
    <property type="protein sequence ID" value="ASIC010378-PA"/>
    <property type="gene ID" value="ASIC010378"/>
</dbReference>
<evidence type="ECO:0000313" key="1">
    <source>
        <dbReference type="EMBL" id="KFB42642.1"/>
    </source>
</evidence>
<accession>A0A084VXE8</accession>
<reference evidence="2" key="2">
    <citation type="submission" date="2020-05" db="UniProtKB">
        <authorList>
            <consortium name="EnsemblMetazoa"/>
        </authorList>
    </citation>
    <scope>IDENTIFICATION</scope>
</reference>